<sequence length="189" mass="21719">MYQSISMPTLIHLLYHWKEKKIISKDHQYNTVPKAAAMLLNSLYFSGSVGPLVSVQHDGDPDEVIVGGWQIEVLRRTLIPCRRNNDWIPCYFHIPDESWIPKHFSVRQGKWGAPTSILEDTTRFLTWTTGWRSQYHTKVLSILATSLFNTPISVQKLTPLPQEILHLPKLIGRIQSIHRGLKTIEGGKR</sequence>
<name>A0A0G1YD05_9BACT</name>
<protein>
    <submittedName>
        <fullName evidence="1">Uncharacterized protein</fullName>
    </submittedName>
</protein>
<dbReference type="Proteomes" id="UP000034588">
    <property type="component" value="Unassembled WGS sequence"/>
</dbReference>
<evidence type="ECO:0000313" key="2">
    <source>
        <dbReference type="Proteomes" id="UP000034588"/>
    </source>
</evidence>
<comment type="caution">
    <text evidence="1">The sequence shown here is derived from an EMBL/GenBank/DDBJ whole genome shotgun (WGS) entry which is preliminary data.</text>
</comment>
<accession>A0A0G1YD05</accession>
<organism evidence="1 2">
    <name type="scientific">Candidatus Gottesmanbacteria bacterium GW2011_GWB1_49_7</name>
    <dbReference type="NCBI Taxonomy" id="1618448"/>
    <lineage>
        <taxon>Bacteria</taxon>
        <taxon>Candidatus Gottesmaniibacteriota</taxon>
    </lineage>
</organism>
<gene>
    <name evidence="1" type="ORF">UY48_C0008G0017</name>
</gene>
<evidence type="ECO:0000313" key="1">
    <source>
        <dbReference type="EMBL" id="KKW12842.1"/>
    </source>
</evidence>
<dbReference type="EMBL" id="LCQD01000008">
    <property type="protein sequence ID" value="KKW12842.1"/>
    <property type="molecule type" value="Genomic_DNA"/>
</dbReference>
<reference evidence="1 2" key="1">
    <citation type="journal article" date="2015" name="Nature">
        <title>rRNA introns, odd ribosomes, and small enigmatic genomes across a large radiation of phyla.</title>
        <authorList>
            <person name="Brown C.T."/>
            <person name="Hug L.A."/>
            <person name="Thomas B.C."/>
            <person name="Sharon I."/>
            <person name="Castelle C.J."/>
            <person name="Singh A."/>
            <person name="Wilkins M.J."/>
            <person name="Williams K.H."/>
            <person name="Banfield J.F."/>
        </authorList>
    </citation>
    <scope>NUCLEOTIDE SEQUENCE [LARGE SCALE GENOMIC DNA]</scope>
</reference>
<proteinExistence type="predicted"/>
<dbReference type="AlphaFoldDB" id="A0A0G1YD05"/>